<dbReference type="EMBL" id="LS974619">
    <property type="protein sequence ID" value="CAG7885773.1"/>
    <property type="molecule type" value="Genomic_DNA"/>
</dbReference>
<evidence type="ECO:0000313" key="3">
    <source>
        <dbReference type="Proteomes" id="UP000694005"/>
    </source>
</evidence>
<proteinExistence type="predicted"/>
<name>A0A8D9LT17_BRACM</name>
<reference evidence="2 3" key="1">
    <citation type="submission" date="2021-07" db="EMBL/GenBank/DDBJ databases">
        <authorList>
            <consortium name="Genoscope - CEA"/>
            <person name="William W."/>
        </authorList>
    </citation>
    <scope>NUCLEOTIDE SEQUENCE [LARGE SCALE GENOMIC DNA]</scope>
</reference>
<organism evidence="2 3">
    <name type="scientific">Brassica campestris</name>
    <name type="common">Field mustard</name>
    <dbReference type="NCBI Taxonomy" id="3711"/>
    <lineage>
        <taxon>Eukaryota</taxon>
        <taxon>Viridiplantae</taxon>
        <taxon>Streptophyta</taxon>
        <taxon>Embryophyta</taxon>
        <taxon>Tracheophyta</taxon>
        <taxon>Spermatophyta</taxon>
        <taxon>Magnoliopsida</taxon>
        <taxon>eudicotyledons</taxon>
        <taxon>Gunneridae</taxon>
        <taxon>Pentapetalae</taxon>
        <taxon>rosids</taxon>
        <taxon>malvids</taxon>
        <taxon>Brassicales</taxon>
        <taxon>Brassicaceae</taxon>
        <taxon>Brassiceae</taxon>
        <taxon>Brassica</taxon>
    </lineage>
</organism>
<accession>A0A8D9LT17</accession>
<dbReference type="AlphaFoldDB" id="A0A8D9LT17"/>
<gene>
    <name evidence="2" type="ORF">BRAPAZ1V2_A03P71160.2</name>
</gene>
<protein>
    <submittedName>
        <fullName evidence="2">Uncharacterized protein</fullName>
    </submittedName>
</protein>
<evidence type="ECO:0000313" key="2">
    <source>
        <dbReference type="EMBL" id="CAG7885773.1"/>
    </source>
</evidence>
<sequence length="441" mass="51311">MLYIPMLFTRGNRDEVVSKQFAGWEINKDANENVAADGNMVDGQNVEAEMQNVKADAEPEDPEQEEYERNIREMEEEADDEYFWSGEGKHTMFSSDVNRDEMYNPTYLFGQHFHKPNEDEAGLKRKAWLTSDNGKTMKFSQAEKSETSGAHSAKRERRGGPRTTSSTLTTACWNCRGLGTDLTQQDDYVRDRGTHLVQCALDRTMVNNRWFELFHASQTEFLVIGESDHRPLVTFISADREEPTRRFRFDGRMINKEGFTESVRRGWRGTGQSQLMQIPLVQRLNRCKQHISRWKRHNQNNAEEIIGTLRAMLDKAVTSIAISQERKTELKDELNQAYIDEDIYWKQKSRVNWLRSKDCNTWHVHVVTKGKIIKKTINSIQDGQGVIHRGYKEISKVDVNYFQDLYASKGTDPTIYVKVFQTFHQRVIPEMNKDVTRMVTK</sequence>
<dbReference type="Proteomes" id="UP000694005">
    <property type="component" value="Chromosome A03"/>
</dbReference>
<dbReference type="Gramene" id="A03p71160.2_BraZ1">
    <property type="protein sequence ID" value="A03p71160.2_BraZ1.CDS"/>
    <property type="gene ID" value="A03g71160.2_BraZ1"/>
</dbReference>
<evidence type="ECO:0000256" key="1">
    <source>
        <dbReference type="SAM" id="MobiDB-lite"/>
    </source>
</evidence>
<feature type="region of interest" description="Disordered" evidence="1">
    <location>
        <begin position="138"/>
        <end position="166"/>
    </location>
</feature>